<protein>
    <submittedName>
        <fullName evidence="2">Uncharacterized protein</fullName>
    </submittedName>
</protein>
<gene>
    <name evidence="2" type="ordered locus">Deipr_0665</name>
</gene>
<evidence type="ECO:0000256" key="1">
    <source>
        <dbReference type="SAM" id="Phobius"/>
    </source>
</evidence>
<keyword evidence="3" id="KW-1185">Reference proteome</keyword>
<dbReference type="KEGG" id="dpt:Deipr_0665"/>
<sequence>MSADAGQAAPPGWRVAALVALGAQVLALFLVAGYVLSKELPSAATGYLDAGHSFFTGVLTLWWALLLGRLTLGRGVVPGEYLDRVRRVLTFAFPLLTTFRGVLWGVTALALAGGATQGHPVALTALMTVWGASIIASYMSFFWLVRWADPQPAATGPGPAHAKAQLEDWLNLSAALALGMTVVNVVPITGFSVNLSQTDQWVYGLSGLLDVAATLLALQAVRLTGPAARASG</sequence>
<name>F0RLC1_DEIPM</name>
<feature type="transmembrane region" description="Helical" evidence="1">
    <location>
        <begin position="169"/>
        <end position="189"/>
    </location>
</feature>
<dbReference type="OrthoDB" id="62991at2"/>
<feature type="transmembrane region" description="Helical" evidence="1">
    <location>
        <begin position="121"/>
        <end position="148"/>
    </location>
</feature>
<reference evidence="2 3" key="2">
    <citation type="journal article" date="2012" name="Stand. Genomic Sci.">
        <title>Complete genome sequence of the orange-red pigmented, radioresistant Deinococcus proteolyticus type strain (MRP(T)).</title>
        <authorList>
            <person name="Copeland A."/>
            <person name="Zeytun A."/>
            <person name="Yassawong M."/>
            <person name="Nolan M."/>
            <person name="Lucas S."/>
            <person name="Hammon N."/>
            <person name="Deshpande S."/>
            <person name="Cheng J.F."/>
            <person name="Han C."/>
            <person name="Tapia R."/>
            <person name="Goodwin L.A."/>
            <person name="Pitluck S."/>
            <person name="Mavromatis K."/>
            <person name="Liolios K."/>
            <person name="Pagani I."/>
            <person name="Ivanova N."/>
            <person name="Mikhailova N."/>
            <person name="Pati A."/>
            <person name="Chen A."/>
            <person name="Palaniappan K."/>
            <person name="Land M."/>
            <person name="Hauser L."/>
            <person name="Jeffries C.D."/>
            <person name="Brambilla E.M."/>
            <person name="Rohde M."/>
            <person name="Sikorski J."/>
            <person name="Pukall R."/>
            <person name="Goker M."/>
            <person name="Detter J.C."/>
            <person name="Woyke T."/>
            <person name="Bristow J."/>
            <person name="Eisen J.A."/>
            <person name="Markowitz V."/>
            <person name="Hugenholtz P."/>
            <person name="Kyrpides N.C."/>
            <person name="Klenk H.P."/>
            <person name="Lapidus A."/>
        </authorList>
    </citation>
    <scope>NUCLEOTIDE SEQUENCE [LARGE SCALE GENOMIC DNA]</scope>
    <source>
        <strain evidence="3">ATCC 35074 / DSM 20540 / JCM 6276 / NBRC 101906 / NCIMB 13154 / VKM Ac-1939 / CCM 2703 / MRP</strain>
    </source>
</reference>
<proteinExistence type="predicted"/>
<dbReference type="STRING" id="693977.Deipr_0665"/>
<evidence type="ECO:0000313" key="2">
    <source>
        <dbReference type="EMBL" id="ADY25825.1"/>
    </source>
</evidence>
<keyword evidence="1" id="KW-0812">Transmembrane</keyword>
<feature type="transmembrane region" description="Helical" evidence="1">
    <location>
        <begin position="88"/>
        <end position="115"/>
    </location>
</feature>
<organism evidence="2 3">
    <name type="scientific">Deinococcus proteolyticus (strain ATCC 35074 / DSM 20540 / JCM 6276 / NBRC 101906 / NCIMB 13154 / VKM Ac-1939 / CCM 2703 / MRP)</name>
    <dbReference type="NCBI Taxonomy" id="693977"/>
    <lineage>
        <taxon>Bacteria</taxon>
        <taxon>Thermotogati</taxon>
        <taxon>Deinococcota</taxon>
        <taxon>Deinococci</taxon>
        <taxon>Deinococcales</taxon>
        <taxon>Deinococcaceae</taxon>
        <taxon>Deinococcus</taxon>
    </lineage>
</organism>
<dbReference type="EMBL" id="CP002536">
    <property type="protein sequence ID" value="ADY25825.1"/>
    <property type="molecule type" value="Genomic_DNA"/>
</dbReference>
<dbReference type="AlphaFoldDB" id="F0RLC1"/>
<keyword evidence="1" id="KW-0472">Membrane</keyword>
<dbReference type="HOGENOM" id="CLU_1330127_0_0_0"/>
<dbReference type="Proteomes" id="UP000007718">
    <property type="component" value="Chromosome"/>
</dbReference>
<feature type="transmembrane region" description="Helical" evidence="1">
    <location>
        <begin position="12"/>
        <end position="35"/>
    </location>
</feature>
<reference evidence="3" key="1">
    <citation type="submission" date="2011-02" db="EMBL/GenBank/DDBJ databases">
        <title>The complete sequence of chromosome of Deinococcus proteolyticus DSM 20540.</title>
        <authorList>
            <consortium name="US DOE Joint Genome Institute (JGI-PGF)"/>
            <person name="Lucas S."/>
            <person name="Copeland A."/>
            <person name="Lapidus A."/>
            <person name="Bruce D."/>
            <person name="Goodwin L."/>
            <person name="Pitluck S."/>
            <person name="Kyrpides N."/>
            <person name="Mavromatis K."/>
            <person name="Pagani I."/>
            <person name="Ivanova N."/>
            <person name="Ovchinnikova G."/>
            <person name="Zeytun A."/>
            <person name="Detter J.C."/>
            <person name="Han C."/>
            <person name="Land M."/>
            <person name="Hauser L."/>
            <person name="Markowitz V."/>
            <person name="Cheng J.-F."/>
            <person name="Hugenholtz P."/>
            <person name="Woyke T."/>
            <person name="Wu D."/>
            <person name="Pukall R."/>
            <person name="Steenblock K."/>
            <person name="Brambilla E."/>
            <person name="Klenk H.-P."/>
            <person name="Eisen J.A."/>
        </authorList>
    </citation>
    <scope>NUCLEOTIDE SEQUENCE [LARGE SCALE GENOMIC DNA]</scope>
    <source>
        <strain evidence="3">ATCC 35074 / DSM 20540 / JCM 6276 / NBRC 101906 / NCIMB 13154 / VKM Ac-1939 / CCM 2703 / MRP</strain>
    </source>
</reference>
<feature type="transmembrane region" description="Helical" evidence="1">
    <location>
        <begin position="201"/>
        <end position="221"/>
    </location>
</feature>
<dbReference type="RefSeq" id="WP_013614434.1">
    <property type="nucleotide sequence ID" value="NC_015161.1"/>
</dbReference>
<evidence type="ECO:0000313" key="3">
    <source>
        <dbReference type="Proteomes" id="UP000007718"/>
    </source>
</evidence>
<accession>F0RLC1</accession>
<keyword evidence="1" id="KW-1133">Transmembrane helix</keyword>
<feature type="transmembrane region" description="Helical" evidence="1">
    <location>
        <begin position="47"/>
        <end position="67"/>
    </location>
</feature>